<reference evidence="1" key="1">
    <citation type="submission" date="2014-09" db="EMBL/GenBank/DDBJ databases">
        <authorList>
            <person name="Magalhaes I.L.F."/>
            <person name="Oliveira U."/>
            <person name="Santos F.R."/>
            <person name="Vidigal T.H.D.A."/>
            <person name="Brescovit A.D."/>
            <person name="Santos A.J."/>
        </authorList>
    </citation>
    <scope>NUCLEOTIDE SEQUENCE</scope>
    <source>
        <tissue evidence="1">Shoot tissue taken approximately 20 cm above the soil surface</tissue>
    </source>
</reference>
<sequence length="86" mass="9452">MNKHFIYSSSARPLATSSFSLLIDIFSPAMPSCFRNSFFTSVICFVLIFVSSPPPKGTSRIVCTDVAEIGSCLSGEMPNFIEMMSR</sequence>
<protein>
    <submittedName>
        <fullName evidence="1">Uncharacterized protein</fullName>
    </submittedName>
</protein>
<dbReference type="AlphaFoldDB" id="A0A0A8Y4I4"/>
<organism evidence="1">
    <name type="scientific">Arundo donax</name>
    <name type="common">Giant reed</name>
    <name type="synonym">Donax arundinaceus</name>
    <dbReference type="NCBI Taxonomy" id="35708"/>
    <lineage>
        <taxon>Eukaryota</taxon>
        <taxon>Viridiplantae</taxon>
        <taxon>Streptophyta</taxon>
        <taxon>Embryophyta</taxon>
        <taxon>Tracheophyta</taxon>
        <taxon>Spermatophyta</taxon>
        <taxon>Magnoliopsida</taxon>
        <taxon>Liliopsida</taxon>
        <taxon>Poales</taxon>
        <taxon>Poaceae</taxon>
        <taxon>PACMAD clade</taxon>
        <taxon>Arundinoideae</taxon>
        <taxon>Arundineae</taxon>
        <taxon>Arundo</taxon>
    </lineage>
</organism>
<name>A0A0A8Y4I4_ARUDO</name>
<reference evidence="1" key="2">
    <citation type="journal article" date="2015" name="Data Brief">
        <title>Shoot transcriptome of the giant reed, Arundo donax.</title>
        <authorList>
            <person name="Barrero R.A."/>
            <person name="Guerrero F.D."/>
            <person name="Moolhuijzen P."/>
            <person name="Goolsby J.A."/>
            <person name="Tidwell J."/>
            <person name="Bellgard S.E."/>
            <person name="Bellgard M.I."/>
        </authorList>
    </citation>
    <scope>NUCLEOTIDE SEQUENCE</scope>
    <source>
        <tissue evidence="1">Shoot tissue taken approximately 20 cm above the soil surface</tissue>
    </source>
</reference>
<evidence type="ECO:0000313" key="1">
    <source>
        <dbReference type="EMBL" id="JAD20375.1"/>
    </source>
</evidence>
<dbReference type="EMBL" id="GBRH01277520">
    <property type="protein sequence ID" value="JAD20375.1"/>
    <property type="molecule type" value="Transcribed_RNA"/>
</dbReference>
<proteinExistence type="predicted"/>
<accession>A0A0A8Y4I4</accession>